<accession>A0A1I3JJU1</accession>
<evidence type="ECO:0000313" key="2">
    <source>
        <dbReference type="EMBL" id="SFI60533.1"/>
    </source>
</evidence>
<protein>
    <submittedName>
        <fullName evidence="2">Uncharacterized protein</fullName>
    </submittedName>
</protein>
<dbReference type="EMBL" id="FORQ01000001">
    <property type="protein sequence ID" value="SFI60533.1"/>
    <property type="molecule type" value="Genomic_DNA"/>
</dbReference>
<evidence type="ECO:0000256" key="1">
    <source>
        <dbReference type="SAM" id="Phobius"/>
    </source>
</evidence>
<keyword evidence="3" id="KW-1185">Reference proteome</keyword>
<keyword evidence="1" id="KW-1133">Transmembrane helix</keyword>
<name>A0A1I3JJU1_9FLAO</name>
<organism evidence="2 3">
    <name type="scientific">Kaistella treverensis</name>
    <dbReference type="NCBI Taxonomy" id="631455"/>
    <lineage>
        <taxon>Bacteria</taxon>
        <taxon>Pseudomonadati</taxon>
        <taxon>Bacteroidota</taxon>
        <taxon>Flavobacteriia</taxon>
        <taxon>Flavobacteriales</taxon>
        <taxon>Weeksellaceae</taxon>
        <taxon>Chryseobacterium group</taxon>
        <taxon>Kaistella</taxon>
    </lineage>
</organism>
<dbReference type="AlphaFoldDB" id="A0A1I3JJU1"/>
<reference evidence="3" key="1">
    <citation type="submission" date="2016-10" db="EMBL/GenBank/DDBJ databases">
        <authorList>
            <person name="Varghese N."/>
            <person name="Submissions S."/>
        </authorList>
    </citation>
    <scope>NUCLEOTIDE SEQUENCE [LARGE SCALE GENOMIC DNA]</scope>
    <source>
        <strain evidence="3">DSM 22251</strain>
    </source>
</reference>
<evidence type="ECO:0000313" key="3">
    <source>
        <dbReference type="Proteomes" id="UP000242560"/>
    </source>
</evidence>
<feature type="transmembrane region" description="Helical" evidence="1">
    <location>
        <begin position="40"/>
        <end position="63"/>
    </location>
</feature>
<keyword evidence="1" id="KW-0472">Membrane</keyword>
<gene>
    <name evidence="2" type="ORF">SAMN05421638_0221</name>
</gene>
<keyword evidence="1" id="KW-0812">Transmembrane</keyword>
<proteinExistence type="predicted"/>
<sequence>MERKSGVRKNNVNFEEKYSMENIQPENGKNSKFRKWFKRVGIGGLIFFTVKGIAWLFVFYYGAELFQDCSAK</sequence>
<dbReference type="Proteomes" id="UP000242560">
    <property type="component" value="Unassembled WGS sequence"/>
</dbReference>